<organism evidence="1 2">
    <name type="scientific">Myriangium duriaei CBS 260.36</name>
    <dbReference type="NCBI Taxonomy" id="1168546"/>
    <lineage>
        <taxon>Eukaryota</taxon>
        <taxon>Fungi</taxon>
        <taxon>Dikarya</taxon>
        <taxon>Ascomycota</taxon>
        <taxon>Pezizomycotina</taxon>
        <taxon>Dothideomycetes</taxon>
        <taxon>Dothideomycetidae</taxon>
        <taxon>Myriangiales</taxon>
        <taxon>Myriangiaceae</taxon>
        <taxon>Myriangium</taxon>
    </lineage>
</organism>
<accession>A0A9P4J345</accession>
<protein>
    <submittedName>
        <fullName evidence="1">Uncharacterized protein</fullName>
    </submittedName>
</protein>
<keyword evidence="2" id="KW-1185">Reference proteome</keyword>
<dbReference type="OrthoDB" id="2951834at2759"/>
<dbReference type="EMBL" id="ML996083">
    <property type="protein sequence ID" value="KAF2154583.1"/>
    <property type="molecule type" value="Genomic_DNA"/>
</dbReference>
<evidence type="ECO:0000313" key="1">
    <source>
        <dbReference type="EMBL" id="KAF2154583.1"/>
    </source>
</evidence>
<comment type="caution">
    <text evidence="1">The sequence shown here is derived from an EMBL/GenBank/DDBJ whole genome shotgun (WGS) entry which is preliminary data.</text>
</comment>
<gene>
    <name evidence="1" type="ORF">K461DRAFT_222230</name>
</gene>
<dbReference type="Proteomes" id="UP000799439">
    <property type="component" value="Unassembled WGS sequence"/>
</dbReference>
<evidence type="ECO:0000313" key="2">
    <source>
        <dbReference type="Proteomes" id="UP000799439"/>
    </source>
</evidence>
<proteinExistence type="predicted"/>
<name>A0A9P4J345_9PEZI</name>
<dbReference type="AlphaFoldDB" id="A0A9P4J345"/>
<sequence>MTGGLSLFDLPVEIRYHVYQFLIPDGLRILPVPHVDIASVTRRPPNTNLLLANKAFHDDIFDYFMIHATWKINVQYSFNFFRVDPELSGLANWRLLPHVRKAEILVTLDLRLMQEYPSLGLEAYCVALRQRAMVASQALSRCHDLQKLVISFKDTTIISDWETKKTIMEPLLLHLLPGVICVGTLSGVDSVNLRAFLTDTSLA</sequence>
<reference evidence="1" key="1">
    <citation type="journal article" date="2020" name="Stud. Mycol.">
        <title>101 Dothideomycetes genomes: a test case for predicting lifestyles and emergence of pathogens.</title>
        <authorList>
            <person name="Haridas S."/>
            <person name="Albert R."/>
            <person name="Binder M."/>
            <person name="Bloem J."/>
            <person name="Labutti K."/>
            <person name="Salamov A."/>
            <person name="Andreopoulos B."/>
            <person name="Baker S."/>
            <person name="Barry K."/>
            <person name="Bills G."/>
            <person name="Bluhm B."/>
            <person name="Cannon C."/>
            <person name="Castanera R."/>
            <person name="Culley D."/>
            <person name="Daum C."/>
            <person name="Ezra D."/>
            <person name="Gonzalez J."/>
            <person name="Henrissat B."/>
            <person name="Kuo A."/>
            <person name="Liang C."/>
            <person name="Lipzen A."/>
            <person name="Lutzoni F."/>
            <person name="Magnuson J."/>
            <person name="Mondo S."/>
            <person name="Nolan M."/>
            <person name="Ohm R."/>
            <person name="Pangilinan J."/>
            <person name="Park H.-J."/>
            <person name="Ramirez L."/>
            <person name="Alfaro M."/>
            <person name="Sun H."/>
            <person name="Tritt A."/>
            <person name="Yoshinaga Y."/>
            <person name="Zwiers L.-H."/>
            <person name="Turgeon B."/>
            <person name="Goodwin S."/>
            <person name="Spatafora J."/>
            <person name="Crous P."/>
            <person name="Grigoriev I."/>
        </authorList>
    </citation>
    <scope>NUCLEOTIDE SEQUENCE</scope>
    <source>
        <strain evidence="1">CBS 260.36</strain>
    </source>
</reference>